<reference evidence="1" key="1">
    <citation type="submission" date="2020-05" db="UniProtKB">
        <authorList>
            <consortium name="EnsemblMetazoa"/>
        </authorList>
    </citation>
    <scope>IDENTIFICATION</scope>
    <source>
        <strain evidence="1">TTRI</strain>
    </source>
</reference>
<name>A0A1A9VBX5_GLOAU</name>
<sequence>MKAWNTRVMKVKHSLNDYFCPWPQQRDESFWACIVGLRKLSSEHDFFFTLALRCKACFKAASSAASGNVGWGRQHPRARCPCHDTVSEKAGGISCVAPGDYVGILVTSCFCGIAD</sequence>
<dbReference type="VEuPathDB" id="VectorBase:GAUT032326"/>
<accession>A0A1A9VBX5</accession>
<dbReference type="Proteomes" id="UP000078200">
    <property type="component" value="Unassembled WGS sequence"/>
</dbReference>
<protein>
    <submittedName>
        <fullName evidence="1">Uncharacterized protein</fullName>
    </submittedName>
</protein>
<dbReference type="EnsemblMetazoa" id="GAUT032326-RA">
    <property type="protein sequence ID" value="GAUT032326-PA"/>
    <property type="gene ID" value="GAUT032326"/>
</dbReference>
<proteinExistence type="predicted"/>
<keyword evidence="2" id="KW-1185">Reference proteome</keyword>
<organism evidence="1 2">
    <name type="scientific">Glossina austeni</name>
    <name type="common">Savannah tsetse fly</name>
    <dbReference type="NCBI Taxonomy" id="7395"/>
    <lineage>
        <taxon>Eukaryota</taxon>
        <taxon>Metazoa</taxon>
        <taxon>Ecdysozoa</taxon>
        <taxon>Arthropoda</taxon>
        <taxon>Hexapoda</taxon>
        <taxon>Insecta</taxon>
        <taxon>Pterygota</taxon>
        <taxon>Neoptera</taxon>
        <taxon>Endopterygota</taxon>
        <taxon>Diptera</taxon>
        <taxon>Brachycera</taxon>
        <taxon>Muscomorpha</taxon>
        <taxon>Hippoboscoidea</taxon>
        <taxon>Glossinidae</taxon>
        <taxon>Glossina</taxon>
    </lineage>
</organism>
<evidence type="ECO:0000313" key="1">
    <source>
        <dbReference type="EnsemblMetazoa" id="GAUT032326-PA"/>
    </source>
</evidence>
<evidence type="ECO:0000313" key="2">
    <source>
        <dbReference type="Proteomes" id="UP000078200"/>
    </source>
</evidence>
<dbReference type="AlphaFoldDB" id="A0A1A9VBX5"/>